<evidence type="ECO:0000313" key="1">
    <source>
        <dbReference type="EMBL" id="GIX67263.1"/>
    </source>
</evidence>
<name>A0AAV4M5P4_CAEEX</name>
<comment type="caution">
    <text evidence="1">The sequence shown here is derived from an EMBL/GenBank/DDBJ whole genome shotgun (WGS) entry which is preliminary data.</text>
</comment>
<reference evidence="1 2" key="1">
    <citation type="submission" date="2021-06" db="EMBL/GenBank/DDBJ databases">
        <title>Caerostris extrusa draft genome.</title>
        <authorList>
            <person name="Kono N."/>
            <person name="Arakawa K."/>
        </authorList>
    </citation>
    <scope>NUCLEOTIDE SEQUENCE [LARGE SCALE GENOMIC DNA]</scope>
</reference>
<proteinExistence type="predicted"/>
<protein>
    <submittedName>
        <fullName evidence="1">Uncharacterized protein</fullName>
    </submittedName>
</protein>
<dbReference type="Proteomes" id="UP001054945">
    <property type="component" value="Unassembled WGS sequence"/>
</dbReference>
<keyword evidence="2" id="KW-1185">Reference proteome</keyword>
<accession>A0AAV4M5P4</accession>
<sequence length="84" mass="9441">MKSDTLFLEGGNLNYSVTIDPIFRTIGSLIRHNLSFGRERFSGESPVCVCEAARVASAELCDWKNAEFVSLLFNWSPKNDSFSF</sequence>
<dbReference type="EMBL" id="BPLR01001863">
    <property type="protein sequence ID" value="GIX67263.1"/>
    <property type="molecule type" value="Genomic_DNA"/>
</dbReference>
<organism evidence="1 2">
    <name type="scientific">Caerostris extrusa</name>
    <name type="common">Bark spider</name>
    <name type="synonym">Caerostris bankana</name>
    <dbReference type="NCBI Taxonomy" id="172846"/>
    <lineage>
        <taxon>Eukaryota</taxon>
        <taxon>Metazoa</taxon>
        <taxon>Ecdysozoa</taxon>
        <taxon>Arthropoda</taxon>
        <taxon>Chelicerata</taxon>
        <taxon>Arachnida</taxon>
        <taxon>Araneae</taxon>
        <taxon>Araneomorphae</taxon>
        <taxon>Entelegynae</taxon>
        <taxon>Araneoidea</taxon>
        <taxon>Araneidae</taxon>
        <taxon>Caerostris</taxon>
    </lineage>
</organism>
<evidence type="ECO:0000313" key="2">
    <source>
        <dbReference type="Proteomes" id="UP001054945"/>
    </source>
</evidence>
<dbReference type="AlphaFoldDB" id="A0AAV4M5P4"/>
<gene>
    <name evidence="1" type="ORF">CEXT_382881</name>
</gene>